<dbReference type="PIRSF" id="PIRSF001480">
    <property type="entry name" value="Mannose-6-phosphate_isomerase"/>
    <property type="match status" value="1"/>
</dbReference>
<keyword evidence="6 10" id="KW-0413">Isomerase</keyword>
<feature type="binding site" evidence="8">
    <location>
        <position position="102"/>
    </location>
    <ligand>
        <name>Zn(2+)</name>
        <dbReference type="ChEBI" id="CHEBI:29105"/>
    </ligand>
</feature>
<dbReference type="GO" id="GO:0009298">
    <property type="term" value="P:GDP-mannose biosynthetic process"/>
    <property type="evidence" value="ECO:0007669"/>
    <property type="project" value="InterPro"/>
</dbReference>
<dbReference type="PANTHER" id="PTHR10309">
    <property type="entry name" value="MANNOSE-6-PHOSPHATE ISOMERASE"/>
    <property type="match status" value="1"/>
</dbReference>
<proteinExistence type="inferred from homology"/>
<dbReference type="CDD" id="cd07011">
    <property type="entry name" value="cupin_PMI_type_I_N"/>
    <property type="match status" value="1"/>
</dbReference>
<keyword evidence="5 8" id="KW-0862">Zinc</keyword>
<feature type="binding site" evidence="8">
    <location>
        <position position="137"/>
    </location>
    <ligand>
        <name>Zn(2+)</name>
        <dbReference type="ChEBI" id="CHEBI:29105"/>
    </ligand>
</feature>
<evidence type="ECO:0000313" key="10">
    <source>
        <dbReference type="EMBL" id="HGU31652.1"/>
    </source>
</evidence>
<feature type="binding site" evidence="8">
    <location>
        <position position="262"/>
    </location>
    <ligand>
        <name>Zn(2+)</name>
        <dbReference type="ChEBI" id="CHEBI:29105"/>
    </ligand>
</feature>
<comment type="caution">
    <text evidence="10">The sequence shown here is derived from an EMBL/GenBank/DDBJ whole genome shotgun (WGS) entry which is preliminary data.</text>
</comment>
<dbReference type="PANTHER" id="PTHR10309:SF0">
    <property type="entry name" value="MANNOSE-6-PHOSPHATE ISOMERASE"/>
    <property type="match status" value="1"/>
</dbReference>
<dbReference type="EMBL" id="DSUH01000047">
    <property type="protein sequence ID" value="HGU31652.1"/>
    <property type="molecule type" value="Genomic_DNA"/>
</dbReference>
<evidence type="ECO:0000256" key="5">
    <source>
        <dbReference type="ARBA" id="ARBA00022833"/>
    </source>
</evidence>
<keyword evidence="4 8" id="KW-0479">Metal-binding</keyword>
<dbReference type="InterPro" id="IPR001250">
    <property type="entry name" value="Man6P_Isoase-1"/>
</dbReference>
<dbReference type="InterPro" id="IPR014710">
    <property type="entry name" value="RmlC-like_jellyroll"/>
</dbReference>
<feature type="active site" evidence="7">
    <location>
        <position position="281"/>
    </location>
</feature>
<dbReference type="NCBIfam" id="TIGR00218">
    <property type="entry name" value="manA"/>
    <property type="match status" value="1"/>
</dbReference>
<reference evidence="10" key="1">
    <citation type="journal article" date="2020" name="mSystems">
        <title>Genome- and Community-Level Interaction Insights into Carbon Utilization and Element Cycling Functions of Hydrothermarchaeota in Hydrothermal Sediment.</title>
        <authorList>
            <person name="Zhou Z."/>
            <person name="Liu Y."/>
            <person name="Xu W."/>
            <person name="Pan J."/>
            <person name="Luo Z.H."/>
            <person name="Li M."/>
        </authorList>
    </citation>
    <scope>NUCLEOTIDE SEQUENCE [LARGE SCALE GENOMIC DNA]</scope>
    <source>
        <strain evidence="10">SpSt-477</strain>
    </source>
</reference>
<dbReference type="InterPro" id="IPR011051">
    <property type="entry name" value="RmlC_Cupin_sf"/>
</dbReference>
<dbReference type="AlphaFoldDB" id="A0A7C4RQL4"/>
<feature type="domain" description="Phosphomannose isomerase type I catalytic" evidence="9">
    <location>
        <begin position="4"/>
        <end position="153"/>
    </location>
</feature>
<name>A0A7C4RQL4_9BACT</name>
<evidence type="ECO:0000256" key="2">
    <source>
        <dbReference type="ARBA" id="ARBA00010772"/>
    </source>
</evidence>
<evidence type="ECO:0000256" key="8">
    <source>
        <dbReference type="PIRSR" id="PIRSR001480-2"/>
    </source>
</evidence>
<dbReference type="EC" id="5.3.1.8" evidence="3"/>
<dbReference type="GO" id="GO:0004476">
    <property type="term" value="F:mannose-6-phosphate isomerase activity"/>
    <property type="evidence" value="ECO:0007669"/>
    <property type="project" value="UniProtKB-EC"/>
</dbReference>
<dbReference type="Gene3D" id="2.60.120.10">
    <property type="entry name" value="Jelly Rolls"/>
    <property type="match status" value="2"/>
</dbReference>
<evidence type="ECO:0000256" key="6">
    <source>
        <dbReference type="ARBA" id="ARBA00023235"/>
    </source>
</evidence>
<organism evidence="10">
    <name type="scientific">Desulfatirhabdium butyrativorans</name>
    <dbReference type="NCBI Taxonomy" id="340467"/>
    <lineage>
        <taxon>Bacteria</taxon>
        <taxon>Pseudomonadati</taxon>
        <taxon>Thermodesulfobacteriota</taxon>
        <taxon>Desulfobacteria</taxon>
        <taxon>Desulfobacterales</taxon>
        <taxon>Desulfatirhabdiaceae</taxon>
        <taxon>Desulfatirhabdium</taxon>
    </lineage>
</organism>
<evidence type="ECO:0000256" key="4">
    <source>
        <dbReference type="ARBA" id="ARBA00022723"/>
    </source>
</evidence>
<comment type="catalytic activity">
    <reaction evidence="1">
        <text>D-mannose 6-phosphate = D-fructose 6-phosphate</text>
        <dbReference type="Rhea" id="RHEA:12356"/>
        <dbReference type="ChEBI" id="CHEBI:58735"/>
        <dbReference type="ChEBI" id="CHEBI:61527"/>
        <dbReference type="EC" id="5.3.1.8"/>
    </reaction>
</comment>
<gene>
    <name evidence="10" type="primary">manA</name>
    <name evidence="10" type="ORF">ENS29_02215</name>
</gene>
<evidence type="ECO:0000256" key="1">
    <source>
        <dbReference type="ARBA" id="ARBA00000757"/>
    </source>
</evidence>
<dbReference type="GO" id="GO:0005975">
    <property type="term" value="P:carbohydrate metabolic process"/>
    <property type="evidence" value="ECO:0007669"/>
    <property type="project" value="InterPro"/>
</dbReference>
<feature type="binding site" evidence="8">
    <location>
        <position position="100"/>
    </location>
    <ligand>
        <name>Zn(2+)</name>
        <dbReference type="ChEBI" id="CHEBI:29105"/>
    </ligand>
</feature>
<accession>A0A7C4RQL4</accession>
<evidence type="ECO:0000259" key="9">
    <source>
        <dbReference type="Pfam" id="PF20511"/>
    </source>
</evidence>
<comment type="similarity">
    <text evidence="2">Belongs to the mannose-6-phosphate isomerase type 1 family.</text>
</comment>
<dbReference type="InterPro" id="IPR016305">
    <property type="entry name" value="Mannose-6-P_Isomerase"/>
</dbReference>
<dbReference type="SUPFAM" id="SSF51182">
    <property type="entry name" value="RmlC-like cupins"/>
    <property type="match status" value="1"/>
</dbReference>
<dbReference type="Gene3D" id="1.10.441.10">
    <property type="entry name" value="Phosphomannose Isomerase, domain 2"/>
    <property type="match status" value="1"/>
</dbReference>
<evidence type="ECO:0000256" key="7">
    <source>
        <dbReference type="PIRSR" id="PIRSR001480-1"/>
    </source>
</evidence>
<dbReference type="GO" id="GO:0008270">
    <property type="term" value="F:zinc ion binding"/>
    <property type="evidence" value="ECO:0007669"/>
    <property type="project" value="InterPro"/>
</dbReference>
<protein>
    <recommendedName>
        <fullName evidence="3">mannose-6-phosphate isomerase</fullName>
        <ecNumber evidence="3">5.3.1.8</ecNumber>
    </recommendedName>
</protein>
<sequence>MSGIFRLHNPVKTYAWGSETAIPELIGIPAVPGRPVAEWWIGAHPLGPSEVERDGVRTPLDRWIAENPEERLGHRVCSRFGGNFPFLLKVLAAAHPLSIQVHPDREEAAAGFLRENEAGIPLDDPRRTFKDPNPKPECVCALTPFWVMCGFQPIEAIQSHFEPFAAFLGDDGLPQLHRSDPHLRLRDFLKRLLEMDPDRKNRLLQAVCEWLEGHSAPDVITEWVPRLMRAYPEDIGTLAPFFMNVRCLQPGEALYLPPKTLHAYLEGMAIEIMVNSDNVVRGGLTPKHIDIPTLLDIVRFSSQSLEVLKESPLGTFEQVYEIPEEAFRLSRIELSGDVSAEIPSTEGVEIFLCTEGGFEVSEGMTVPGTTRIQRGEAFLVPGNSPGIRMKGPGTVFRAFVPR</sequence>
<evidence type="ECO:0000256" key="3">
    <source>
        <dbReference type="ARBA" id="ARBA00011956"/>
    </source>
</evidence>
<comment type="cofactor">
    <cofactor evidence="8">
        <name>Zn(2+)</name>
        <dbReference type="ChEBI" id="CHEBI:29105"/>
    </cofactor>
    <text evidence="8">Binds 1 zinc ion per subunit.</text>
</comment>
<dbReference type="PRINTS" id="PR00714">
    <property type="entry name" value="MAN6PISMRASE"/>
</dbReference>
<dbReference type="GO" id="GO:0005829">
    <property type="term" value="C:cytosol"/>
    <property type="evidence" value="ECO:0007669"/>
    <property type="project" value="TreeGrafter"/>
</dbReference>
<dbReference type="InterPro" id="IPR046457">
    <property type="entry name" value="PMI_typeI_cat"/>
</dbReference>
<dbReference type="Pfam" id="PF20511">
    <property type="entry name" value="PMI_typeI_cat"/>
    <property type="match status" value="1"/>
</dbReference>